<feature type="chain" id="PRO_5003124071" description="SCP domain-containing protein" evidence="1">
    <location>
        <begin position="29"/>
        <end position="263"/>
    </location>
</feature>
<accession>D8U103</accession>
<sequence length="263" mass="28946">MLQLGASTVILLFLCLQPLIVFITAAGAQTPEGHQRLPPQHSHRATFQLRALHPLPMHPRQPSGIFSAFAGGMCSDPRDVLTRTNAYRLQHRVPPLMWDVGLAQTAQAWADRLAARGCAQDHDLSVEVGENIFVEQRYPPPDATCAGAVDAWYSERPAFDFSNKDRLYTDNRESGAFHFTQLIWLSSSRLGCGMARATIEVDFGRFKSMGGCKVVVCRYLAPGNTVNDKVFKGNVFDAVPPVAPASAVQQSPSPISSPRRFLR</sequence>
<dbReference type="InterPro" id="IPR001283">
    <property type="entry name" value="CRISP-related"/>
</dbReference>
<dbReference type="GeneID" id="9628581"/>
<keyword evidence="4" id="KW-1185">Reference proteome</keyword>
<dbReference type="OrthoDB" id="337038at2759"/>
<evidence type="ECO:0000256" key="1">
    <source>
        <dbReference type="SAM" id="SignalP"/>
    </source>
</evidence>
<reference evidence="3 4" key="1">
    <citation type="journal article" date="2010" name="Science">
        <title>Genomic analysis of organismal complexity in the multicellular green alga Volvox carteri.</title>
        <authorList>
            <person name="Prochnik S.E."/>
            <person name="Umen J."/>
            <person name="Nedelcu A.M."/>
            <person name="Hallmann A."/>
            <person name="Miller S.M."/>
            <person name="Nishii I."/>
            <person name="Ferris P."/>
            <person name="Kuo A."/>
            <person name="Mitros T."/>
            <person name="Fritz-Laylin L.K."/>
            <person name="Hellsten U."/>
            <person name="Chapman J."/>
            <person name="Simakov O."/>
            <person name="Rensing S.A."/>
            <person name="Terry A."/>
            <person name="Pangilinan J."/>
            <person name="Kapitonov V."/>
            <person name="Jurka J."/>
            <person name="Salamov A."/>
            <person name="Shapiro H."/>
            <person name="Schmutz J."/>
            <person name="Grimwood J."/>
            <person name="Lindquist E."/>
            <person name="Lucas S."/>
            <person name="Grigoriev I.V."/>
            <person name="Schmitt R."/>
            <person name="Kirk D."/>
            <person name="Rokhsar D.S."/>
        </authorList>
    </citation>
    <scope>NUCLEOTIDE SEQUENCE [LARGE SCALE GENOMIC DNA]</scope>
    <source>
        <strain evidence="4">f. Nagariensis / Eve</strain>
    </source>
</reference>
<dbReference type="InterPro" id="IPR035940">
    <property type="entry name" value="CAP_sf"/>
</dbReference>
<dbReference type="KEGG" id="vcn:VOLCADRAFT_92974"/>
<protein>
    <recommendedName>
        <fullName evidence="2">SCP domain-containing protein</fullName>
    </recommendedName>
</protein>
<gene>
    <name evidence="3" type="ORF">VOLCADRAFT_92974</name>
</gene>
<keyword evidence="1" id="KW-0732">Signal</keyword>
<evidence type="ECO:0000313" key="4">
    <source>
        <dbReference type="Proteomes" id="UP000001058"/>
    </source>
</evidence>
<dbReference type="Proteomes" id="UP000001058">
    <property type="component" value="Unassembled WGS sequence"/>
</dbReference>
<dbReference type="Gene3D" id="3.40.33.10">
    <property type="entry name" value="CAP"/>
    <property type="match status" value="1"/>
</dbReference>
<dbReference type="PANTHER" id="PTHR10334">
    <property type="entry name" value="CYSTEINE-RICH SECRETORY PROTEIN-RELATED"/>
    <property type="match status" value="1"/>
</dbReference>
<name>D8U103_VOLCA</name>
<feature type="signal peptide" evidence="1">
    <location>
        <begin position="1"/>
        <end position="28"/>
    </location>
</feature>
<dbReference type="SUPFAM" id="SSF55797">
    <property type="entry name" value="PR-1-like"/>
    <property type="match status" value="1"/>
</dbReference>
<dbReference type="EMBL" id="GL378350">
    <property type="protein sequence ID" value="EFJ46549.1"/>
    <property type="molecule type" value="Genomic_DNA"/>
</dbReference>
<dbReference type="Pfam" id="PF00188">
    <property type="entry name" value="CAP"/>
    <property type="match status" value="1"/>
</dbReference>
<dbReference type="SMART" id="SM00198">
    <property type="entry name" value="SCP"/>
    <property type="match status" value="1"/>
</dbReference>
<dbReference type="InterPro" id="IPR014044">
    <property type="entry name" value="CAP_dom"/>
</dbReference>
<dbReference type="eggNOG" id="KOG3017">
    <property type="taxonomic scope" value="Eukaryota"/>
</dbReference>
<dbReference type="InterPro" id="IPR034113">
    <property type="entry name" value="SCP_GAPR1-like"/>
</dbReference>
<evidence type="ECO:0000313" key="3">
    <source>
        <dbReference type="EMBL" id="EFJ46549.1"/>
    </source>
</evidence>
<evidence type="ECO:0000259" key="2">
    <source>
        <dbReference type="SMART" id="SM00198"/>
    </source>
</evidence>
<dbReference type="PRINTS" id="PR00837">
    <property type="entry name" value="V5TPXLIKE"/>
</dbReference>
<proteinExistence type="predicted"/>
<dbReference type="InParanoid" id="D8U103"/>
<organism evidence="4">
    <name type="scientific">Volvox carteri f. nagariensis</name>
    <dbReference type="NCBI Taxonomy" id="3068"/>
    <lineage>
        <taxon>Eukaryota</taxon>
        <taxon>Viridiplantae</taxon>
        <taxon>Chlorophyta</taxon>
        <taxon>core chlorophytes</taxon>
        <taxon>Chlorophyceae</taxon>
        <taxon>CS clade</taxon>
        <taxon>Chlamydomonadales</taxon>
        <taxon>Volvocaceae</taxon>
        <taxon>Volvox</taxon>
    </lineage>
</organism>
<dbReference type="AlphaFoldDB" id="D8U103"/>
<feature type="domain" description="SCP" evidence="2">
    <location>
        <begin position="75"/>
        <end position="227"/>
    </location>
</feature>
<dbReference type="STRING" id="3068.D8U103"/>
<dbReference type="CDD" id="cd05382">
    <property type="entry name" value="CAP_GAPR1-like"/>
    <property type="match status" value="1"/>
</dbReference>
<dbReference type="RefSeq" id="XP_002952406.1">
    <property type="nucleotide sequence ID" value="XM_002952360.1"/>
</dbReference>